<keyword evidence="2" id="KW-0413">Isomerase</keyword>
<gene>
    <name evidence="4" type="ORF">K8V11_00400</name>
</gene>
<dbReference type="PANTHER" id="PTHR35530:SF1">
    <property type="entry name" value="2-HYDROXYMUCONATE TAUTOMERASE"/>
    <property type="match status" value="1"/>
</dbReference>
<evidence type="ECO:0000313" key="5">
    <source>
        <dbReference type="Proteomes" id="UP000776650"/>
    </source>
</evidence>
<protein>
    <submittedName>
        <fullName evidence="4">4-oxalocrotonate tautomerase family protein</fullName>
    </submittedName>
</protein>
<dbReference type="SUPFAM" id="SSF55331">
    <property type="entry name" value="Tautomerase/MIF"/>
    <property type="match status" value="1"/>
</dbReference>
<reference evidence="4" key="2">
    <citation type="submission" date="2021-09" db="EMBL/GenBank/DDBJ databases">
        <authorList>
            <person name="Gilroy R."/>
        </authorList>
    </citation>
    <scope>NUCLEOTIDE SEQUENCE</scope>
    <source>
        <strain evidence="4">ChiGjej1B1-18357</strain>
    </source>
</reference>
<comment type="caution">
    <text evidence="4">The sequence shown here is derived from an EMBL/GenBank/DDBJ whole genome shotgun (WGS) entry which is preliminary data.</text>
</comment>
<dbReference type="PANTHER" id="PTHR35530">
    <property type="entry name" value="TAUTOMERASE-RELATED"/>
    <property type="match status" value="1"/>
</dbReference>
<dbReference type="EMBL" id="DYXM01000007">
    <property type="protein sequence ID" value="HJE89454.1"/>
    <property type="molecule type" value="Genomic_DNA"/>
</dbReference>
<dbReference type="RefSeq" id="WP_303910154.1">
    <property type="nucleotide sequence ID" value="NZ_DYXM01000007.1"/>
</dbReference>
<comment type="similarity">
    <text evidence="1">Belongs to the 4-oxalocrotonate tautomerase family.</text>
</comment>
<accession>A0A921F2S2</accession>
<dbReference type="Proteomes" id="UP000776650">
    <property type="component" value="Unassembled WGS sequence"/>
</dbReference>
<evidence type="ECO:0000259" key="3">
    <source>
        <dbReference type="Pfam" id="PF01361"/>
    </source>
</evidence>
<dbReference type="Gene3D" id="3.30.429.10">
    <property type="entry name" value="Macrophage Migration Inhibitory Factor"/>
    <property type="match status" value="1"/>
</dbReference>
<evidence type="ECO:0000313" key="4">
    <source>
        <dbReference type="EMBL" id="HJE89454.1"/>
    </source>
</evidence>
<dbReference type="Pfam" id="PF01361">
    <property type="entry name" value="Tautomerase"/>
    <property type="match status" value="1"/>
</dbReference>
<feature type="domain" description="4-oxalocrotonate tautomerase-like" evidence="3">
    <location>
        <begin position="2"/>
        <end position="56"/>
    </location>
</feature>
<dbReference type="InterPro" id="IPR004370">
    <property type="entry name" value="4-OT-like_dom"/>
</dbReference>
<organism evidence="4 5">
    <name type="scientific">Dietzia timorensis</name>
    <dbReference type="NCBI Taxonomy" id="499555"/>
    <lineage>
        <taxon>Bacteria</taxon>
        <taxon>Bacillati</taxon>
        <taxon>Actinomycetota</taxon>
        <taxon>Actinomycetes</taxon>
        <taxon>Mycobacteriales</taxon>
        <taxon>Dietziaceae</taxon>
        <taxon>Dietzia</taxon>
    </lineage>
</organism>
<dbReference type="GO" id="GO:0016853">
    <property type="term" value="F:isomerase activity"/>
    <property type="evidence" value="ECO:0007669"/>
    <property type="project" value="UniProtKB-KW"/>
</dbReference>
<proteinExistence type="inferred from homology"/>
<dbReference type="AlphaFoldDB" id="A0A921F2S2"/>
<reference evidence="4" key="1">
    <citation type="journal article" date="2021" name="PeerJ">
        <title>Extensive microbial diversity within the chicken gut microbiome revealed by metagenomics and culture.</title>
        <authorList>
            <person name="Gilroy R."/>
            <person name="Ravi A."/>
            <person name="Getino M."/>
            <person name="Pursley I."/>
            <person name="Horton D.L."/>
            <person name="Alikhan N.F."/>
            <person name="Baker D."/>
            <person name="Gharbi K."/>
            <person name="Hall N."/>
            <person name="Watson M."/>
            <person name="Adriaenssens E.M."/>
            <person name="Foster-Nyarko E."/>
            <person name="Jarju S."/>
            <person name="Secka A."/>
            <person name="Antonio M."/>
            <person name="Oren A."/>
            <person name="Chaudhuri R.R."/>
            <person name="La Ragione R."/>
            <person name="Hildebrand F."/>
            <person name="Pallen M.J."/>
        </authorList>
    </citation>
    <scope>NUCLEOTIDE SEQUENCE</scope>
    <source>
        <strain evidence="4">ChiGjej1B1-18357</strain>
    </source>
</reference>
<evidence type="ECO:0000256" key="2">
    <source>
        <dbReference type="ARBA" id="ARBA00023235"/>
    </source>
</evidence>
<sequence>MPFIEIKQFAGDSVEKKQEILAAVTKAYSEAAGKDPAKVHAVLTEVPPAQWAVGGQTF</sequence>
<evidence type="ECO:0000256" key="1">
    <source>
        <dbReference type="ARBA" id="ARBA00006723"/>
    </source>
</evidence>
<name>A0A921F2S2_9ACTN</name>
<dbReference type="InterPro" id="IPR014347">
    <property type="entry name" value="Tautomerase/MIF_sf"/>
</dbReference>